<proteinExistence type="predicted"/>
<dbReference type="InterPro" id="IPR033900">
    <property type="entry name" value="Gram_neg_porin_domain"/>
</dbReference>
<evidence type="ECO:0000259" key="2">
    <source>
        <dbReference type="Pfam" id="PF13609"/>
    </source>
</evidence>
<reference evidence="3 4" key="1">
    <citation type="submission" date="2019-04" db="EMBL/GenBank/DDBJ databases">
        <authorList>
            <person name="Hwang J.C."/>
        </authorList>
    </citation>
    <scope>NUCLEOTIDE SEQUENCE [LARGE SCALE GENOMIC DNA]</scope>
    <source>
        <strain evidence="3 4">IMCC35002</strain>
    </source>
</reference>
<dbReference type="GO" id="GO:0015288">
    <property type="term" value="F:porin activity"/>
    <property type="evidence" value="ECO:0007669"/>
    <property type="project" value="InterPro"/>
</dbReference>
<dbReference type="OrthoDB" id="6078963at2"/>
<keyword evidence="1" id="KW-0732">Signal</keyword>
<dbReference type="AlphaFoldDB" id="A0A4U1BJV8"/>
<feature type="signal peptide" evidence="1">
    <location>
        <begin position="1"/>
        <end position="19"/>
    </location>
</feature>
<keyword evidence="4" id="KW-1185">Reference proteome</keyword>
<sequence>MNWSITAAMTLLVCVTTQAAELNLGYDSKYISEGRQNIDGGIFWLGAASTLTDALTLSATYGVAAESQDDYDELDLGIEYAVEFGELSTYVGYNRLEFIRDSLSDNELSAGIAYGGLDWFEPFTTYVYSTQANGSFVELGIQRRFSVTSKLDITPYFMAAFDYGYASPAHDGSNHTTFGACAEYQLSPQWALNLIAEHQQGHKDVHLDVGDDDSHYWMGVHLITNF</sequence>
<feature type="domain" description="Porin" evidence="2">
    <location>
        <begin position="53"/>
        <end position="196"/>
    </location>
</feature>
<dbReference type="Proteomes" id="UP000305675">
    <property type="component" value="Unassembled WGS sequence"/>
</dbReference>
<comment type="caution">
    <text evidence="3">The sequence shown here is derived from an EMBL/GenBank/DDBJ whole genome shotgun (WGS) entry which is preliminary data.</text>
</comment>
<dbReference type="RefSeq" id="WP_136864655.1">
    <property type="nucleotide sequence ID" value="NZ_SWCJ01000017.1"/>
</dbReference>
<evidence type="ECO:0000256" key="1">
    <source>
        <dbReference type="SAM" id="SignalP"/>
    </source>
</evidence>
<feature type="chain" id="PRO_5020881303" evidence="1">
    <location>
        <begin position="20"/>
        <end position="226"/>
    </location>
</feature>
<dbReference type="SUPFAM" id="SSF56935">
    <property type="entry name" value="Porins"/>
    <property type="match status" value="1"/>
</dbReference>
<accession>A0A4U1BJV8</accession>
<dbReference type="Pfam" id="PF13609">
    <property type="entry name" value="Porin_4"/>
    <property type="match status" value="1"/>
</dbReference>
<protein>
    <submittedName>
        <fullName evidence="3">Porin</fullName>
    </submittedName>
</protein>
<evidence type="ECO:0000313" key="4">
    <source>
        <dbReference type="Proteomes" id="UP000305675"/>
    </source>
</evidence>
<gene>
    <name evidence="3" type="ORF">FCL42_17130</name>
</gene>
<name>A0A4U1BJV8_9GAMM</name>
<evidence type="ECO:0000313" key="3">
    <source>
        <dbReference type="EMBL" id="TKB51750.1"/>
    </source>
</evidence>
<organism evidence="3 4">
    <name type="scientific">Ferrimonas aestuarii</name>
    <dbReference type="NCBI Taxonomy" id="2569539"/>
    <lineage>
        <taxon>Bacteria</taxon>
        <taxon>Pseudomonadati</taxon>
        <taxon>Pseudomonadota</taxon>
        <taxon>Gammaproteobacteria</taxon>
        <taxon>Alteromonadales</taxon>
        <taxon>Ferrimonadaceae</taxon>
        <taxon>Ferrimonas</taxon>
    </lineage>
</organism>
<dbReference type="GO" id="GO:0016020">
    <property type="term" value="C:membrane"/>
    <property type="evidence" value="ECO:0007669"/>
    <property type="project" value="InterPro"/>
</dbReference>
<dbReference type="EMBL" id="SWCJ01000017">
    <property type="protein sequence ID" value="TKB51750.1"/>
    <property type="molecule type" value="Genomic_DNA"/>
</dbReference>